<feature type="non-terminal residue" evidence="1">
    <location>
        <position position="1"/>
    </location>
</feature>
<comment type="caution">
    <text evidence="1">The sequence shown here is derived from an EMBL/GenBank/DDBJ whole genome shotgun (WGS) entry which is preliminary data.</text>
</comment>
<proteinExistence type="predicted"/>
<keyword evidence="2" id="KW-1185">Reference proteome</keyword>
<sequence length="66" mass="7275">DGTDSSYWKQDQDYRWDGQTPTAETATAVVACATPHDGERFRGAIKYQYEVSHFSCSEGPVAGSLE</sequence>
<dbReference type="EMBL" id="BGPR01104481">
    <property type="protein sequence ID" value="GBM69856.1"/>
    <property type="molecule type" value="Genomic_DNA"/>
</dbReference>
<evidence type="ECO:0000313" key="1">
    <source>
        <dbReference type="EMBL" id="GBM69856.1"/>
    </source>
</evidence>
<protein>
    <submittedName>
        <fullName evidence="1">Uncharacterized protein</fullName>
    </submittedName>
</protein>
<accession>A0A4Y2HY21</accession>
<dbReference type="Proteomes" id="UP000499080">
    <property type="component" value="Unassembled WGS sequence"/>
</dbReference>
<dbReference type="AlphaFoldDB" id="A0A4Y2HY21"/>
<reference evidence="1 2" key="1">
    <citation type="journal article" date="2019" name="Sci. Rep.">
        <title>Orb-weaving spider Araneus ventricosus genome elucidates the spidroin gene catalogue.</title>
        <authorList>
            <person name="Kono N."/>
            <person name="Nakamura H."/>
            <person name="Ohtoshi R."/>
            <person name="Moran D.A.P."/>
            <person name="Shinohara A."/>
            <person name="Yoshida Y."/>
            <person name="Fujiwara M."/>
            <person name="Mori M."/>
            <person name="Tomita M."/>
            <person name="Arakawa K."/>
        </authorList>
    </citation>
    <scope>NUCLEOTIDE SEQUENCE [LARGE SCALE GENOMIC DNA]</scope>
</reference>
<organism evidence="1 2">
    <name type="scientific">Araneus ventricosus</name>
    <name type="common">Orbweaver spider</name>
    <name type="synonym">Epeira ventricosa</name>
    <dbReference type="NCBI Taxonomy" id="182803"/>
    <lineage>
        <taxon>Eukaryota</taxon>
        <taxon>Metazoa</taxon>
        <taxon>Ecdysozoa</taxon>
        <taxon>Arthropoda</taxon>
        <taxon>Chelicerata</taxon>
        <taxon>Arachnida</taxon>
        <taxon>Araneae</taxon>
        <taxon>Araneomorphae</taxon>
        <taxon>Entelegynae</taxon>
        <taxon>Araneoidea</taxon>
        <taxon>Araneidae</taxon>
        <taxon>Araneus</taxon>
    </lineage>
</organism>
<gene>
    <name evidence="1" type="ORF">AVEN_28288_1</name>
</gene>
<name>A0A4Y2HY21_ARAVE</name>
<evidence type="ECO:0000313" key="2">
    <source>
        <dbReference type="Proteomes" id="UP000499080"/>
    </source>
</evidence>